<feature type="region of interest" description="Disordered" evidence="5">
    <location>
        <begin position="385"/>
        <end position="413"/>
    </location>
</feature>
<dbReference type="Gene3D" id="3.30.60.90">
    <property type="match status" value="1"/>
</dbReference>
<feature type="domain" description="ZZ-type" evidence="6">
    <location>
        <begin position="235"/>
        <end position="297"/>
    </location>
</feature>
<dbReference type="Pfam" id="PF00569">
    <property type="entry name" value="ZZ"/>
    <property type="match status" value="1"/>
</dbReference>
<evidence type="ECO:0000313" key="8">
    <source>
        <dbReference type="Proteomes" id="UP000799750"/>
    </source>
</evidence>
<dbReference type="SMART" id="SM00291">
    <property type="entry name" value="ZnF_ZZ"/>
    <property type="match status" value="1"/>
</dbReference>
<keyword evidence="8" id="KW-1185">Reference proteome</keyword>
<dbReference type="GO" id="GO:0008270">
    <property type="term" value="F:zinc ion binding"/>
    <property type="evidence" value="ECO:0007669"/>
    <property type="project" value="UniProtKB-KW"/>
</dbReference>
<sequence>MQPQYYSPQSQSHLAPQQPVELPASGHHPRPTTPQNLSLVDPKELVNYLEEHRQPPIPQTWHLPPPTSSLYGTFHPCVDSDWADPLGAQEWSSLRTVVQQKSPKHAPLFYIKMEQKGGHIRDKKYCWTMSSPSSNAKSLWSYTLTRNRKTDAVLSETLTNPYGVQIHPKFEATGEYASLTFKNLDGTSYEWRSSARVSSLNGARWDTVRHALFCNNAIVADHVFWDGFVDEQEIHKTATCDGCKTKPMVGIRWKCKTCLDDHDVCNPCRQTGQSVKPSCTWRIKGALPDESMNIRMQGLDIGMAAATLQVLRDWERHLLREEKAKNPVEVAHAETLAGTQPLGMISYLKAKDLKNGKSANAELNSALHRFNHGVELGGQLQNMSAGDGGGIGGDGGGGGGGGGGDGGGGGGGC</sequence>
<dbReference type="Proteomes" id="UP000799750">
    <property type="component" value="Unassembled WGS sequence"/>
</dbReference>
<feature type="compositionally biased region" description="Low complexity" evidence="5">
    <location>
        <begin position="1"/>
        <end position="12"/>
    </location>
</feature>
<dbReference type="InterPro" id="IPR043145">
    <property type="entry name" value="Znf_ZZ_sf"/>
</dbReference>
<evidence type="ECO:0000256" key="2">
    <source>
        <dbReference type="ARBA" id="ARBA00022771"/>
    </source>
</evidence>
<evidence type="ECO:0000256" key="5">
    <source>
        <dbReference type="SAM" id="MobiDB-lite"/>
    </source>
</evidence>
<evidence type="ECO:0000259" key="6">
    <source>
        <dbReference type="PROSITE" id="PS50135"/>
    </source>
</evidence>
<keyword evidence="2 4" id="KW-0863">Zinc-finger</keyword>
<keyword evidence="3" id="KW-0862">Zinc</keyword>
<reference evidence="7" key="1">
    <citation type="journal article" date="2020" name="Stud. Mycol.">
        <title>101 Dothideomycetes genomes: a test case for predicting lifestyles and emergence of pathogens.</title>
        <authorList>
            <person name="Haridas S."/>
            <person name="Albert R."/>
            <person name="Binder M."/>
            <person name="Bloem J."/>
            <person name="Labutti K."/>
            <person name="Salamov A."/>
            <person name="Andreopoulos B."/>
            <person name="Baker S."/>
            <person name="Barry K."/>
            <person name="Bills G."/>
            <person name="Bluhm B."/>
            <person name="Cannon C."/>
            <person name="Castanera R."/>
            <person name="Culley D."/>
            <person name="Daum C."/>
            <person name="Ezra D."/>
            <person name="Gonzalez J."/>
            <person name="Henrissat B."/>
            <person name="Kuo A."/>
            <person name="Liang C."/>
            <person name="Lipzen A."/>
            <person name="Lutzoni F."/>
            <person name="Magnuson J."/>
            <person name="Mondo S."/>
            <person name="Nolan M."/>
            <person name="Ohm R."/>
            <person name="Pangilinan J."/>
            <person name="Park H.-J."/>
            <person name="Ramirez L."/>
            <person name="Alfaro M."/>
            <person name="Sun H."/>
            <person name="Tritt A."/>
            <person name="Yoshinaga Y."/>
            <person name="Zwiers L.-H."/>
            <person name="Turgeon B."/>
            <person name="Goodwin S."/>
            <person name="Spatafora J."/>
            <person name="Crous P."/>
            <person name="Grigoriev I."/>
        </authorList>
    </citation>
    <scope>NUCLEOTIDE SEQUENCE</scope>
    <source>
        <strain evidence="7">CBS 269.34</strain>
    </source>
</reference>
<evidence type="ECO:0000256" key="1">
    <source>
        <dbReference type="ARBA" id="ARBA00022723"/>
    </source>
</evidence>
<evidence type="ECO:0000313" key="7">
    <source>
        <dbReference type="EMBL" id="KAF2493937.1"/>
    </source>
</evidence>
<feature type="compositionally biased region" description="Gly residues" evidence="5">
    <location>
        <begin position="386"/>
        <end position="413"/>
    </location>
</feature>
<accession>A0A6A6QSQ9</accession>
<evidence type="ECO:0000256" key="4">
    <source>
        <dbReference type="PROSITE-ProRule" id="PRU00228"/>
    </source>
</evidence>
<proteinExistence type="predicted"/>
<evidence type="ECO:0000256" key="3">
    <source>
        <dbReference type="ARBA" id="ARBA00022833"/>
    </source>
</evidence>
<gene>
    <name evidence="7" type="ORF">BU16DRAFT_619138</name>
</gene>
<feature type="region of interest" description="Disordered" evidence="5">
    <location>
        <begin position="1"/>
        <end position="38"/>
    </location>
</feature>
<dbReference type="PROSITE" id="PS50135">
    <property type="entry name" value="ZF_ZZ_2"/>
    <property type="match status" value="1"/>
</dbReference>
<organism evidence="7 8">
    <name type="scientific">Lophium mytilinum</name>
    <dbReference type="NCBI Taxonomy" id="390894"/>
    <lineage>
        <taxon>Eukaryota</taxon>
        <taxon>Fungi</taxon>
        <taxon>Dikarya</taxon>
        <taxon>Ascomycota</taxon>
        <taxon>Pezizomycotina</taxon>
        <taxon>Dothideomycetes</taxon>
        <taxon>Pleosporomycetidae</taxon>
        <taxon>Mytilinidiales</taxon>
        <taxon>Mytilinidiaceae</taxon>
        <taxon>Lophium</taxon>
    </lineage>
</organism>
<dbReference type="SUPFAM" id="SSF57850">
    <property type="entry name" value="RING/U-box"/>
    <property type="match status" value="1"/>
</dbReference>
<dbReference type="InterPro" id="IPR000433">
    <property type="entry name" value="Znf_ZZ"/>
</dbReference>
<protein>
    <recommendedName>
        <fullName evidence="6">ZZ-type domain-containing protein</fullName>
    </recommendedName>
</protein>
<dbReference type="EMBL" id="MU004191">
    <property type="protein sequence ID" value="KAF2493937.1"/>
    <property type="molecule type" value="Genomic_DNA"/>
</dbReference>
<name>A0A6A6QSQ9_9PEZI</name>
<keyword evidence="1" id="KW-0479">Metal-binding</keyword>
<dbReference type="AlphaFoldDB" id="A0A6A6QSQ9"/>
<dbReference type="OrthoDB" id="661148at2759"/>